<feature type="region of interest" description="Disordered" evidence="2">
    <location>
        <begin position="921"/>
        <end position="972"/>
    </location>
</feature>
<accession>A0A0X3NMK0</accession>
<feature type="compositionally biased region" description="Low complexity" evidence="2">
    <location>
        <begin position="1150"/>
        <end position="1159"/>
    </location>
</feature>
<feature type="compositionally biased region" description="Polar residues" evidence="2">
    <location>
        <begin position="1291"/>
        <end position="1303"/>
    </location>
</feature>
<feature type="compositionally biased region" description="Polar residues" evidence="2">
    <location>
        <begin position="1178"/>
        <end position="1201"/>
    </location>
</feature>
<evidence type="ECO:0000313" key="4">
    <source>
        <dbReference type="EMBL" id="JAP40460.1"/>
    </source>
</evidence>
<feature type="compositionally biased region" description="Low complexity" evidence="2">
    <location>
        <begin position="947"/>
        <end position="967"/>
    </location>
</feature>
<feature type="region of interest" description="Disordered" evidence="2">
    <location>
        <begin position="1035"/>
        <end position="1060"/>
    </location>
</feature>
<proteinExistence type="predicted"/>
<evidence type="ECO:0000259" key="3">
    <source>
        <dbReference type="PROSITE" id="PS50157"/>
    </source>
</evidence>
<dbReference type="InterPro" id="IPR013087">
    <property type="entry name" value="Znf_C2H2_type"/>
</dbReference>
<feature type="region of interest" description="Disordered" evidence="2">
    <location>
        <begin position="1145"/>
        <end position="1201"/>
    </location>
</feature>
<dbReference type="GO" id="GO:0008270">
    <property type="term" value="F:zinc ion binding"/>
    <property type="evidence" value="ECO:0007669"/>
    <property type="project" value="UniProtKB-KW"/>
</dbReference>
<feature type="compositionally biased region" description="Polar residues" evidence="2">
    <location>
        <begin position="1239"/>
        <end position="1248"/>
    </location>
</feature>
<keyword evidence="1" id="KW-0862">Zinc</keyword>
<feature type="region of interest" description="Disordered" evidence="2">
    <location>
        <begin position="54"/>
        <end position="110"/>
    </location>
</feature>
<feature type="region of interest" description="Disordered" evidence="2">
    <location>
        <begin position="1228"/>
        <end position="1303"/>
    </location>
</feature>
<feature type="compositionally biased region" description="Polar residues" evidence="2">
    <location>
        <begin position="535"/>
        <end position="559"/>
    </location>
</feature>
<gene>
    <name evidence="4" type="ORF">TR158641</name>
</gene>
<sequence length="1303" mass="138403">MKAARKTRYSLVEFSFLFYLYLKRKLFETRKRNISADVDSCRRKPKVMARAVKTEGVKSGVRRMRGRPRTKDTKNRNSRKMVAPTDTSSQRTTPHAVAREGSLSPAQREPPQLELMPAVEEDSDISLMFPSFISIDDHLSPGKCILLCPSTSCRKRFSNPIELVSHIRNLHRTSNNFESSLSQKDEKNSLVVYACPICRHTQFSTHTTSSDLIMLSEHADRYHGKSLLPSDFSYFCSVLFDPVNKEVSASERLPTIKEPDVFYVPCRSERNYSPILPLLPHSSTNYLEPTLSYEESTSQPESSSRLSPRTNILFRNLKAPTDACASTIANQAGRTPVVTHNMSLITTPVSPVAYSPSLRESPAGRTSAAVSVSVLKPLATSPATVTAKAPNIAFARSPVRPLLTMPPTETNTVFNANIPVLALASSAQISSSCPLYVPASPAKAHTLLSPPTPISSVPPSASSFSTTITTANSFVGDSKRALLRNQVPVLTPQKPDPHPSTSVDAAIATFHQLIQSTYPPANTASSVGGGGGGSRAQTRSPYTMATSPSPAGHSQMSVSKRTHPERDQPPRQLSTVTVSRVSEATAVSTPVLTGLSFLQPVGLTADSPCSLVEQPTSGTPTGPKMAKLEATPSSTDVNGIYQPAVPSTANAQHSTARQSVNGSSLENALTCSAASMVDWESDCQLSPTSATYGLYTLATLSVRQAAEFAEKSAQKKSSAQESVVSTTSTFTSDWTDSTSARLFEGSNIVGVERIPLSISPNAPVDQTPKQQGPSVLPVVRGRNRRLLPRKFNKCAVIEPSSSQSSVSVPEAVVTTSPASNSIVCLTRGPLKSAPVGILTKLTSVNHNADSSCSPSLPSETFGRKRCLPPLAVKPPREATTNVLQRPTLITIRPAATSEAASSSSVKVVEISPLSISPGGLQSPRILSTSSRMATARDSDTPELSKVSFPASSHAPAASTVTQSTASSEPDRRVSVVNPLISIMCESGDHAAVTSSLVVTQTAPVPSISAYAATPILFEPLQSTLPPTALDSIRTCNAPSEPSTTTGLEHTSSTDSLTPNKPTAAPTILPISLSHNGLPFMTPNRLSGVPESTVTVTSVPIRPALQSTVKVDDKAVPLMTAILANVPLHPPARAKLLTSNAYVTVQPRPPTYRSTPTRSTHLQKILPRPQQLPPVSLKEASSSRADNSGSWPTSQAGESTSLPTSIKVSILSPSLPVTSVVSTYSQQLRVSDLPPPSPVVATTTQAVNGSSVSAASTPPPTTSSPRDRTQLSPKLPTYLLLRSTPVTDVKSESNQPDTLAGSSV</sequence>
<feature type="region of interest" description="Disordered" evidence="2">
    <location>
        <begin position="519"/>
        <end position="578"/>
    </location>
</feature>
<name>A0A0X3NMK0_SCHSO</name>
<reference evidence="4" key="1">
    <citation type="submission" date="2016-01" db="EMBL/GenBank/DDBJ databases">
        <title>Reference transcriptome for the parasite Schistocephalus solidus: insights into the molecular evolution of parasitism.</title>
        <authorList>
            <person name="Hebert F.O."/>
            <person name="Grambauer S."/>
            <person name="Barber I."/>
            <person name="Landry C.R."/>
            <person name="Aubin-Horth N."/>
        </authorList>
    </citation>
    <scope>NUCLEOTIDE SEQUENCE</scope>
</reference>
<protein>
    <submittedName>
        <fullName evidence="4">C2H2-type zinc finger</fullName>
    </submittedName>
</protein>
<feature type="domain" description="C2H2-type" evidence="3">
    <location>
        <begin position="146"/>
        <end position="176"/>
    </location>
</feature>
<dbReference type="EMBL" id="GEEE01022765">
    <property type="protein sequence ID" value="JAP40460.1"/>
    <property type="molecule type" value="Transcribed_RNA"/>
</dbReference>
<evidence type="ECO:0000256" key="2">
    <source>
        <dbReference type="SAM" id="MobiDB-lite"/>
    </source>
</evidence>
<evidence type="ECO:0000256" key="1">
    <source>
        <dbReference type="PROSITE-ProRule" id="PRU00042"/>
    </source>
</evidence>
<organism evidence="4">
    <name type="scientific">Schistocephalus solidus</name>
    <name type="common">Tapeworm</name>
    <dbReference type="NCBI Taxonomy" id="70667"/>
    <lineage>
        <taxon>Eukaryota</taxon>
        <taxon>Metazoa</taxon>
        <taxon>Spiralia</taxon>
        <taxon>Lophotrochozoa</taxon>
        <taxon>Platyhelminthes</taxon>
        <taxon>Cestoda</taxon>
        <taxon>Eucestoda</taxon>
        <taxon>Diphyllobothriidea</taxon>
        <taxon>Diphyllobothriidae</taxon>
        <taxon>Schistocephalus</taxon>
    </lineage>
</organism>
<keyword evidence="1" id="KW-0479">Metal-binding</keyword>
<keyword evidence="1" id="KW-0863">Zinc-finger</keyword>
<dbReference type="PROSITE" id="PS00028">
    <property type="entry name" value="ZINC_FINGER_C2H2_1"/>
    <property type="match status" value="1"/>
</dbReference>
<dbReference type="PROSITE" id="PS50157">
    <property type="entry name" value="ZINC_FINGER_C2H2_2"/>
    <property type="match status" value="1"/>
</dbReference>